<keyword evidence="4" id="KW-0964">Secreted</keyword>
<evidence type="ECO:0008006" key="10">
    <source>
        <dbReference type="Google" id="ProtNLM"/>
    </source>
</evidence>
<gene>
    <name evidence="8" type="ORF">SKAU_G00296580</name>
</gene>
<evidence type="ECO:0000256" key="1">
    <source>
        <dbReference type="ARBA" id="ARBA00004613"/>
    </source>
</evidence>
<evidence type="ECO:0000256" key="4">
    <source>
        <dbReference type="ARBA" id="ARBA00022525"/>
    </source>
</evidence>
<dbReference type="GO" id="GO:0005615">
    <property type="term" value="C:extracellular space"/>
    <property type="evidence" value="ECO:0007669"/>
    <property type="project" value="UniProtKB-KW"/>
</dbReference>
<comment type="subcellular location">
    <subcellularLocation>
        <location evidence="1">Secreted</location>
    </subcellularLocation>
</comment>
<reference evidence="8" key="1">
    <citation type="journal article" date="2023" name="Science">
        <title>Genome structures resolve the early diversification of teleost fishes.</title>
        <authorList>
            <person name="Parey E."/>
            <person name="Louis A."/>
            <person name="Montfort J."/>
            <person name="Bouchez O."/>
            <person name="Roques C."/>
            <person name="Iampietro C."/>
            <person name="Lluch J."/>
            <person name="Castinel A."/>
            <person name="Donnadieu C."/>
            <person name="Desvignes T."/>
            <person name="Floi Bucao C."/>
            <person name="Jouanno E."/>
            <person name="Wen M."/>
            <person name="Mejri S."/>
            <person name="Dirks R."/>
            <person name="Jansen H."/>
            <person name="Henkel C."/>
            <person name="Chen W.J."/>
            <person name="Zahm M."/>
            <person name="Cabau C."/>
            <person name="Klopp C."/>
            <person name="Thompson A.W."/>
            <person name="Robinson-Rechavi M."/>
            <person name="Braasch I."/>
            <person name="Lecointre G."/>
            <person name="Bobe J."/>
            <person name="Postlethwait J.H."/>
            <person name="Berthelot C."/>
            <person name="Roest Crollius H."/>
            <person name="Guiguen Y."/>
        </authorList>
    </citation>
    <scope>NUCLEOTIDE SEQUENCE</scope>
    <source>
        <strain evidence="8">WJC10195</strain>
    </source>
</reference>
<dbReference type="PANTHER" id="PTHR11691">
    <property type="entry name" value="TYPE I INTERFERON"/>
    <property type="match status" value="1"/>
</dbReference>
<dbReference type="AlphaFoldDB" id="A0A9Q1EUU9"/>
<dbReference type="Gene3D" id="1.20.1250.10">
    <property type="match status" value="1"/>
</dbReference>
<dbReference type="GO" id="GO:0005125">
    <property type="term" value="F:cytokine activity"/>
    <property type="evidence" value="ECO:0007669"/>
    <property type="project" value="UniProtKB-KW"/>
</dbReference>
<dbReference type="OrthoDB" id="8924072at2759"/>
<comment type="caution">
    <text evidence="8">The sequence shown here is derived from an EMBL/GenBank/DDBJ whole genome shotgun (WGS) entry which is preliminary data.</text>
</comment>
<evidence type="ECO:0000256" key="5">
    <source>
        <dbReference type="ARBA" id="ARBA00022729"/>
    </source>
</evidence>
<evidence type="ECO:0000313" key="8">
    <source>
        <dbReference type="EMBL" id="KAJ8345465.1"/>
    </source>
</evidence>
<comment type="similarity">
    <text evidence="2">Belongs to the alpha/beta interferon family.</text>
</comment>
<evidence type="ECO:0000313" key="9">
    <source>
        <dbReference type="Proteomes" id="UP001152622"/>
    </source>
</evidence>
<keyword evidence="7" id="KW-1015">Disulfide bond</keyword>
<keyword evidence="5" id="KW-0732">Signal</keyword>
<dbReference type="PANTHER" id="PTHR11691:SF73">
    <property type="entry name" value="INTERFERON BETA"/>
    <property type="match status" value="1"/>
</dbReference>
<evidence type="ECO:0000256" key="6">
    <source>
        <dbReference type="ARBA" id="ARBA00023118"/>
    </source>
</evidence>
<organism evidence="8 9">
    <name type="scientific">Synaphobranchus kaupii</name>
    <name type="common">Kaup's arrowtooth eel</name>
    <dbReference type="NCBI Taxonomy" id="118154"/>
    <lineage>
        <taxon>Eukaryota</taxon>
        <taxon>Metazoa</taxon>
        <taxon>Chordata</taxon>
        <taxon>Craniata</taxon>
        <taxon>Vertebrata</taxon>
        <taxon>Euteleostomi</taxon>
        <taxon>Actinopterygii</taxon>
        <taxon>Neopterygii</taxon>
        <taxon>Teleostei</taxon>
        <taxon>Anguilliformes</taxon>
        <taxon>Synaphobranchidae</taxon>
        <taxon>Synaphobranchus</taxon>
    </lineage>
</organism>
<dbReference type="InterPro" id="IPR009079">
    <property type="entry name" value="4_helix_cytokine-like_core"/>
</dbReference>
<dbReference type="GO" id="GO:0005126">
    <property type="term" value="F:cytokine receptor binding"/>
    <property type="evidence" value="ECO:0007669"/>
    <property type="project" value="InterPro"/>
</dbReference>
<keyword evidence="6" id="KW-0051">Antiviral defense</keyword>
<proteinExistence type="inferred from homology"/>
<dbReference type="SUPFAM" id="SSF47266">
    <property type="entry name" value="4-helical cytokines"/>
    <property type="match status" value="1"/>
</dbReference>
<evidence type="ECO:0000256" key="7">
    <source>
        <dbReference type="ARBA" id="ARBA00023157"/>
    </source>
</evidence>
<keyword evidence="3" id="KW-0202">Cytokine</keyword>
<accession>A0A9Q1EUU9</accession>
<protein>
    <recommendedName>
        <fullName evidence="10">Interferon</fullName>
    </recommendedName>
</protein>
<sequence>MGDAVTQRISNPQTLNRLYEHTTNLQAVERIIFIHEAVNSIHELYINYAKHDGVTWDPKKLQEFQVKLHRQASELQQCIRKLKSRASHPSSYKKIKTYFKRLLLESKNYSTSDWEAVRAEVLIHLRRLDILGSVEQ</sequence>
<dbReference type="EMBL" id="JAINUF010000012">
    <property type="protein sequence ID" value="KAJ8345465.1"/>
    <property type="molecule type" value="Genomic_DNA"/>
</dbReference>
<keyword evidence="9" id="KW-1185">Reference proteome</keyword>
<evidence type="ECO:0000256" key="2">
    <source>
        <dbReference type="ARBA" id="ARBA00011033"/>
    </source>
</evidence>
<dbReference type="Proteomes" id="UP001152622">
    <property type="component" value="Chromosome 12"/>
</dbReference>
<dbReference type="Pfam" id="PF00143">
    <property type="entry name" value="Interferon"/>
    <property type="match status" value="1"/>
</dbReference>
<evidence type="ECO:0000256" key="3">
    <source>
        <dbReference type="ARBA" id="ARBA00022514"/>
    </source>
</evidence>
<dbReference type="InterPro" id="IPR000471">
    <property type="entry name" value="Interferon_alpha/beta/delta"/>
</dbReference>
<name>A0A9Q1EUU9_SYNKA</name>
<dbReference type="GO" id="GO:0051607">
    <property type="term" value="P:defense response to virus"/>
    <property type="evidence" value="ECO:0007669"/>
    <property type="project" value="UniProtKB-KW"/>
</dbReference>
<dbReference type="GO" id="GO:0006955">
    <property type="term" value="P:immune response"/>
    <property type="evidence" value="ECO:0007669"/>
    <property type="project" value="UniProtKB-ARBA"/>
</dbReference>